<evidence type="ECO:0000259" key="4">
    <source>
        <dbReference type="Pfam" id="PF01494"/>
    </source>
</evidence>
<organism evidence="5 6">
    <name type="scientific">Rhodoferax sediminis</name>
    <dbReference type="NCBI Taxonomy" id="2509614"/>
    <lineage>
        <taxon>Bacteria</taxon>
        <taxon>Pseudomonadati</taxon>
        <taxon>Pseudomonadota</taxon>
        <taxon>Betaproteobacteria</taxon>
        <taxon>Burkholderiales</taxon>
        <taxon>Comamonadaceae</taxon>
        <taxon>Rhodoferax</taxon>
    </lineage>
</organism>
<dbReference type="InterPro" id="IPR036188">
    <property type="entry name" value="FAD/NAD-bd_sf"/>
</dbReference>
<protein>
    <submittedName>
        <fullName evidence="5">Monooxygenase</fullName>
    </submittedName>
</protein>
<comment type="cofactor">
    <cofactor evidence="1">
        <name>FAD</name>
        <dbReference type="ChEBI" id="CHEBI:57692"/>
    </cofactor>
</comment>
<dbReference type="Pfam" id="PF21274">
    <property type="entry name" value="Rng_hyd_C"/>
    <property type="match status" value="1"/>
</dbReference>
<dbReference type="SUPFAM" id="SSF51905">
    <property type="entry name" value="FAD/NAD(P)-binding domain"/>
    <property type="match status" value="1"/>
</dbReference>
<accession>A0A515D7A2</accession>
<dbReference type="InterPro" id="IPR050641">
    <property type="entry name" value="RIFMO-like"/>
</dbReference>
<dbReference type="GO" id="GO:0071949">
    <property type="term" value="F:FAD binding"/>
    <property type="evidence" value="ECO:0007669"/>
    <property type="project" value="InterPro"/>
</dbReference>
<dbReference type="RefSeq" id="WP_142817480.1">
    <property type="nucleotide sequence ID" value="NZ_CP035503.1"/>
</dbReference>
<dbReference type="Proteomes" id="UP000316798">
    <property type="component" value="Chromosome"/>
</dbReference>
<reference evidence="5 6" key="1">
    <citation type="submission" date="2019-01" db="EMBL/GenBank/DDBJ databases">
        <title>Genomic insights into a novel species Rhodoferax sp.</title>
        <authorList>
            <person name="Jin L."/>
        </authorList>
    </citation>
    <scope>NUCLEOTIDE SEQUENCE [LARGE SCALE GENOMIC DNA]</scope>
    <source>
        <strain evidence="5 6">CHu59-6-5</strain>
    </source>
</reference>
<gene>
    <name evidence="5" type="ORF">EUB48_02565</name>
</gene>
<dbReference type="Pfam" id="PF01494">
    <property type="entry name" value="FAD_binding_3"/>
    <property type="match status" value="1"/>
</dbReference>
<evidence type="ECO:0000256" key="3">
    <source>
        <dbReference type="ARBA" id="ARBA00022827"/>
    </source>
</evidence>
<dbReference type="Gene3D" id="3.30.9.10">
    <property type="entry name" value="D-Amino Acid Oxidase, subunit A, domain 2"/>
    <property type="match status" value="1"/>
</dbReference>
<keyword evidence="6" id="KW-1185">Reference proteome</keyword>
<dbReference type="AlphaFoldDB" id="A0A515D7A2"/>
<evidence type="ECO:0000256" key="2">
    <source>
        <dbReference type="ARBA" id="ARBA00022630"/>
    </source>
</evidence>
<dbReference type="InterPro" id="IPR002938">
    <property type="entry name" value="FAD-bd"/>
</dbReference>
<dbReference type="PRINTS" id="PR00420">
    <property type="entry name" value="RNGMNOXGNASE"/>
</dbReference>
<dbReference type="Gene3D" id="3.50.50.60">
    <property type="entry name" value="FAD/NAD(P)-binding domain"/>
    <property type="match status" value="1"/>
</dbReference>
<dbReference type="OrthoDB" id="3443359at2"/>
<keyword evidence="5" id="KW-0503">Monooxygenase</keyword>
<proteinExistence type="predicted"/>
<dbReference type="NCBIfam" id="NF004780">
    <property type="entry name" value="PRK06126.1"/>
    <property type="match status" value="1"/>
</dbReference>
<evidence type="ECO:0000256" key="1">
    <source>
        <dbReference type="ARBA" id="ARBA00001974"/>
    </source>
</evidence>
<keyword evidence="3" id="KW-0274">FAD</keyword>
<dbReference type="KEGG" id="rhf:EUB48_02565"/>
<sequence>MNAPAEILAADVLIVGAGPVGLTMAMDLAARGVKVLIAEIRRYAEPPNVKCNHVASRTMEQFRRLGVARKLRDAGLPADYPNDVVFRTSVTGIELTRIPIPCRRDRYTEAEGPDAWWPTAEPPHRINQIYLEPILLEHTAALSGVTLLNRTQVTGFMQDETGVVATATSLDDGGTRTLRARFMVGCDGGSSAVRKQIGAKLEGTAVIQRVQSTYIRAPQLRSLIPGKPAWSYYSMNPRRCGTMFAIDGHATWLVHNHLNAEEPEFDSVDRDRSIRDILGVGPDFEYEVISKEDWVGRRLVADRFRDRRVFLAGDAAHLWVPYAGYGMNAGIADALNLSWLLAACVQGWADERILDAYEAERQPITEQVSRFAMDHAQKMIRARRTVPADIEAPGPEADAQRADIGREAYELNVQQFCCAGLNFGYYYTGSPVIEYDDAAPPAYSMGAFTPSTVPGCRAPHFWLTDGRSLYDAFGPAYTLLRFDRHADVAPLQRAAQATGMPLTVLDVDAPAVPAEYVHALVMCRADQHVVWRGDAVPRNGDAFIARLCGRAMAEATL</sequence>
<dbReference type="Gene3D" id="3.40.30.120">
    <property type="match status" value="1"/>
</dbReference>
<name>A0A515D7A2_9BURK</name>
<evidence type="ECO:0000313" key="6">
    <source>
        <dbReference type="Proteomes" id="UP000316798"/>
    </source>
</evidence>
<feature type="domain" description="FAD-binding" evidence="4">
    <location>
        <begin position="10"/>
        <end position="372"/>
    </location>
</feature>
<dbReference type="PANTHER" id="PTHR43004">
    <property type="entry name" value="TRK SYSTEM POTASSIUM UPTAKE PROTEIN"/>
    <property type="match status" value="1"/>
</dbReference>
<dbReference type="PANTHER" id="PTHR43004:SF19">
    <property type="entry name" value="BINDING MONOOXYGENASE, PUTATIVE (JCVI)-RELATED"/>
    <property type="match status" value="1"/>
</dbReference>
<evidence type="ECO:0000313" key="5">
    <source>
        <dbReference type="EMBL" id="QDL36305.1"/>
    </source>
</evidence>
<keyword evidence="5" id="KW-0560">Oxidoreductase</keyword>
<dbReference type="GO" id="GO:0016709">
    <property type="term" value="F:oxidoreductase activity, acting on paired donors, with incorporation or reduction of molecular oxygen, NAD(P)H as one donor, and incorporation of one atom of oxygen"/>
    <property type="evidence" value="ECO:0007669"/>
    <property type="project" value="UniProtKB-ARBA"/>
</dbReference>
<keyword evidence="2" id="KW-0285">Flavoprotein</keyword>
<dbReference type="EMBL" id="CP035503">
    <property type="protein sequence ID" value="QDL36305.1"/>
    <property type="molecule type" value="Genomic_DNA"/>
</dbReference>